<evidence type="ECO:0000256" key="3">
    <source>
        <dbReference type="RuleBase" id="RU003476"/>
    </source>
</evidence>
<dbReference type="RefSeq" id="WP_209480995.1">
    <property type="nucleotide sequence ID" value="NZ_JAGGKK010000013.1"/>
</dbReference>
<keyword evidence="2 3" id="KW-0378">Hydrolase</keyword>
<dbReference type="SUPFAM" id="SSF55811">
    <property type="entry name" value="Nudix"/>
    <property type="match status" value="1"/>
</dbReference>
<dbReference type="InterPro" id="IPR015797">
    <property type="entry name" value="NUDIX_hydrolase-like_dom_sf"/>
</dbReference>
<comment type="cofactor">
    <cofactor evidence="1">
        <name>Mg(2+)</name>
        <dbReference type="ChEBI" id="CHEBI:18420"/>
    </cofactor>
</comment>
<dbReference type="GO" id="GO:0047631">
    <property type="term" value="F:ADP-ribose diphosphatase activity"/>
    <property type="evidence" value="ECO:0007669"/>
    <property type="project" value="UniProtKB-EC"/>
</dbReference>
<evidence type="ECO:0000256" key="1">
    <source>
        <dbReference type="ARBA" id="ARBA00001946"/>
    </source>
</evidence>
<gene>
    <name evidence="5" type="ORF">J2Z82_002435</name>
</gene>
<evidence type="ECO:0000313" key="5">
    <source>
        <dbReference type="EMBL" id="MBP1949496.1"/>
    </source>
</evidence>
<feature type="domain" description="Nudix hydrolase" evidence="4">
    <location>
        <begin position="41"/>
        <end position="171"/>
    </location>
</feature>
<dbReference type="EC" id="3.6.1.13" evidence="5"/>
<dbReference type="Pfam" id="PF00293">
    <property type="entry name" value="NUDIX"/>
    <property type="match status" value="1"/>
</dbReference>
<name>A0ABS4HF03_9BACI</name>
<dbReference type="PANTHER" id="PTHR11839:SF18">
    <property type="entry name" value="NUDIX HYDROLASE DOMAIN-CONTAINING PROTEIN"/>
    <property type="match status" value="1"/>
</dbReference>
<evidence type="ECO:0000313" key="6">
    <source>
        <dbReference type="Proteomes" id="UP001519328"/>
    </source>
</evidence>
<dbReference type="Proteomes" id="UP001519328">
    <property type="component" value="Unassembled WGS sequence"/>
</dbReference>
<dbReference type="PROSITE" id="PS00893">
    <property type="entry name" value="NUDIX_BOX"/>
    <property type="match status" value="1"/>
</dbReference>
<dbReference type="Gene3D" id="3.90.79.10">
    <property type="entry name" value="Nucleoside Triphosphate Pyrophosphohydrolase"/>
    <property type="match status" value="1"/>
</dbReference>
<dbReference type="PROSITE" id="PS51462">
    <property type="entry name" value="NUDIX"/>
    <property type="match status" value="1"/>
</dbReference>
<dbReference type="PRINTS" id="PR00502">
    <property type="entry name" value="NUDIXFAMILY"/>
</dbReference>
<comment type="similarity">
    <text evidence="3">Belongs to the Nudix hydrolase family.</text>
</comment>
<evidence type="ECO:0000256" key="2">
    <source>
        <dbReference type="ARBA" id="ARBA00022801"/>
    </source>
</evidence>
<dbReference type="CDD" id="cd03424">
    <property type="entry name" value="NUDIX_ADPRase_Nudt5_UGPPase_Nudt14"/>
    <property type="match status" value="1"/>
</dbReference>
<dbReference type="EMBL" id="JAGGKK010000013">
    <property type="protein sequence ID" value="MBP1949496.1"/>
    <property type="molecule type" value="Genomic_DNA"/>
</dbReference>
<proteinExistence type="inferred from homology"/>
<comment type="caution">
    <text evidence="5">The sequence shown here is derived from an EMBL/GenBank/DDBJ whole genome shotgun (WGS) entry which is preliminary data.</text>
</comment>
<evidence type="ECO:0000259" key="4">
    <source>
        <dbReference type="PROSITE" id="PS51462"/>
    </source>
</evidence>
<reference evidence="5 6" key="1">
    <citation type="submission" date="2021-03" db="EMBL/GenBank/DDBJ databases">
        <title>Genomic Encyclopedia of Type Strains, Phase IV (KMG-IV): sequencing the most valuable type-strain genomes for metagenomic binning, comparative biology and taxonomic classification.</title>
        <authorList>
            <person name="Goeker M."/>
        </authorList>
    </citation>
    <scope>NUCLEOTIDE SEQUENCE [LARGE SCALE GENOMIC DNA]</scope>
    <source>
        <strain evidence="5 6">DSM 21085</strain>
    </source>
</reference>
<keyword evidence="6" id="KW-1185">Reference proteome</keyword>
<sequence length="181" mass="20763">MKKFEEETIHTEKIYDGKVVKLQVDDVILPNGKKSKRELIKHPGAVGIIPITKDKKIVFVEQYRKPLEKTLVEIPAGKLEAGEKPEITAIRELEEETGYTTNSLQFVASFYTSPGFADEIMHLYITDNIVPLEHEVAGDDDEFVELIELTLQEAIQYVKEQRIHDAKTNYAVLYLQTLERM</sequence>
<organism evidence="5 6">
    <name type="scientific">Virgibacillus litoralis</name>
    <dbReference type="NCBI Taxonomy" id="578221"/>
    <lineage>
        <taxon>Bacteria</taxon>
        <taxon>Bacillati</taxon>
        <taxon>Bacillota</taxon>
        <taxon>Bacilli</taxon>
        <taxon>Bacillales</taxon>
        <taxon>Bacillaceae</taxon>
        <taxon>Virgibacillus</taxon>
    </lineage>
</organism>
<dbReference type="PANTHER" id="PTHR11839">
    <property type="entry name" value="UDP/ADP-SUGAR PYROPHOSPHATASE"/>
    <property type="match status" value="1"/>
</dbReference>
<dbReference type="InterPro" id="IPR000086">
    <property type="entry name" value="NUDIX_hydrolase_dom"/>
</dbReference>
<dbReference type="InterPro" id="IPR020476">
    <property type="entry name" value="Nudix_hydrolase"/>
</dbReference>
<protein>
    <submittedName>
        <fullName evidence="5">ADP-ribose pyrophosphatase</fullName>
        <ecNumber evidence="5">3.6.1.13</ecNumber>
    </submittedName>
</protein>
<accession>A0ABS4HF03</accession>
<dbReference type="InterPro" id="IPR020084">
    <property type="entry name" value="NUDIX_hydrolase_CS"/>
</dbReference>